<evidence type="ECO:0008006" key="3">
    <source>
        <dbReference type="Google" id="ProtNLM"/>
    </source>
</evidence>
<reference evidence="1 2" key="1">
    <citation type="submission" date="2016-10" db="EMBL/GenBank/DDBJ databases">
        <authorList>
            <person name="de Groot N.N."/>
        </authorList>
    </citation>
    <scope>NUCLEOTIDE SEQUENCE [LARGE SCALE GENOMIC DNA]</scope>
    <source>
        <strain evidence="1 2">HL3</strain>
    </source>
</reference>
<dbReference type="RefSeq" id="WP_093428641.1">
    <property type="nucleotide sequence ID" value="NZ_FOMJ01000007.1"/>
</dbReference>
<organism evidence="1 2">
    <name type="scientific">Thiohalospira halophila DSM 15071</name>
    <dbReference type="NCBI Taxonomy" id="1123397"/>
    <lineage>
        <taxon>Bacteria</taxon>
        <taxon>Pseudomonadati</taxon>
        <taxon>Pseudomonadota</taxon>
        <taxon>Gammaproteobacteria</taxon>
        <taxon>Thiohalospirales</taxon>
        <taxon>Thiohalospiraceae</taxon>
        <taxon>Thiohalospira</taxon>
    </lineage>
</organism>
<evidence type="ECO:0000313" key="2">
    <source>
        <dbReference type="Proteomes" id="UP000198611"/>
    </source>
</evidence>
<accession>A0A1I1UA94</accession>
<gene>
    <name evidence="1" type="ORF">SAMN05660831_02002</name>
</gene>
<dbReference type="EMBL" id="FOMJ01000007">
    <property type="protein sequence ID" value="SFD64850.1"/>
    <property type="molecule type" value="Genomic_DNA"/>
</dbReference>
<protein>
    <recommendedName>
        <fullName evidence="3">DUF3330 domain-containing protein</fullName>
    </recommendedName>
</protein>
<dbReference type="InterPro" id="IPR021767">
    <property type="entry name" value="TnpM"/>
</dbReference>
<proteinExistence type="predicted"/>
<keyword evidence="2" id="KW-1185">Reference proteome</keyword>
<dbReference type="STRING" id="1123397.SAMN05660831_02002"/>
<evidence type="ECO:0000313" key="1">
    <source>
        <dbReference type="EMBL" id="SFD64850.1"/>
    </source>
</evidence>
<dbReference type="OrthoDB" id="9804951at2"/>
<dbReference type="AlphaFoldDB" id="A0A1I1UA94"/>
<name>A0A1I1UA94_9GAMM</name>
<dbReference type="Pfam" id="PF11809">
    <property type="entry name" value="DUF3330"/>
    <property type="match status" value="1"/>
</dbReference>
<dbReference type="Proteomes" id="UP000198611">
    <property type="component" value="Unassembled WGS sequence"/>
</dbReference>
<sequence length="59" mass="6531">MADNDEQETPTIACDVCMAEVPASVAQTAEGPDYVQHFCGLDCLEKWQEQSEKEEKKPG</sequence>